<evidence type="ECO:0000256" key="2">
    <source>
        <dbReference type="ARBA" id="ARBA00007681"/>
    </source>
</evidence>
<dbReference type="Pfam" id="PF00231">
    <property type="entry name" value="ATP-synt"/>
    <property type="match status" value="1"/>
</dbReference>
<evidence type="ECO:0000256" key="1">
    <source>
        <dbReference type="ARBA" id="ARBA00004170"/>
    </source>
</evidence>
<dbReference type="Proteomes" id="UP001307889">
    <property type="component" value="Chromosome 4"/>
</dbReference>
<organism evidence="9 10">
    <name type="scientific">Nesidiocoris tenuis</name>
    <dbReference type="NCBI Taxonomy" id="355587"/>
    <lineage>
        <taxon>Eukaryota</taxon>
        <taxon>Metazoa</taxon>
        <taxon>Ecdysozoa</taxon>
        <taxon>Arthropoda</taxon>
        <taxon>Hexapoda</taxon>
        <taxon>Insecta</taxon>
        <taxon>Pterygota</taxon>
        <taxon>Neoptera</taxon>
        <taxon>Paraneoptera</taxon>
        <taxon>Hemiptera</taxon>
        <taxon>Heteroptera</taxon>
        <taxon>Panheteroptera</taxon>
        <taxon>Cimicomorpha</taxon>
        <taxon>Miridae</taxon>
        <taxon>Dicyphina</taxon>
        <taxon>Nesidiocoris</taxon>
    </lineage>
</organism>
<proteinExistence type="inferred from homology"/>
<keyword evidence="5" id="KW-0406">Ion transport</keyword>
<dbReference type="PANTHER" id="PTHR11693">
    <property type="entry name" value="ATP SYNTHASE GAMMA CHAIN"/>
    <property type="match status" value="1"/>
</dbReference>
<dbReference type="EMBL" id="AP028912">
    <property type="protein sequence ID" value="BES93069.1"/>
    <property type="molecule type" value="Genomic_DNA"/>
</dbReference>
<reference evidence="9 10" key="1">
    <citation type="submission" date="2023-09" db="EMBL/GenBank/DDBJ databases">
        <title>Nesidiocoris tenuis whole genome shotgun sequence.</title>
        <authorList>
            <person name="Shibata T."/>
            <person name="Shimoda M."/>
            <person name="Kobayashi T."/>
            <person name="Uehara T."/>
        </authorList>
    </citation>
    <scope>NUCLEOTIDE SEQUENCE [LARGE SCALE GENOMIC DNA]</scope>
    <source>
        <strain evidence="9 10">Japan</strain>
    </source>
</reference>
<keyword evidence="7" id="KW-0139">CF(1)</keyword>
<evidence type="ECO:0008006" key="11">
    <source>
        <dbReference type="Google" id="ProtNLM"/>
    </source>
</evidence>
<keyword evidence="6" id="KW-0472">Membrane</keyword>
<evidence type="ECO:0000313" key="10">
    <source>
        <dbReference type="Proteomes" id="UP001307889"/>
    </source>
</evidence>
<name>A0ABN7ALH1_9HEMI</name>
<dbReference type="Gene3D" id="3.40.1380.10">
    <property type="match status" value="1"/>
</dbReference>
<dbReference type="PANTHER" id="PTHR11693:SF22">
    <property type="entry name" value="ATP SYNTHASE SUBUNIT GAMMA, MITOCHONDRIAL"/>
    <property type="match status" value="1"/>
</dbReference>
<keyword evidence="8" id="KW-0066">ATP synthesis</keyword>
<evidence type="ECO:0000256" key="6">
    <source>
        <dbReference type="ARBA" id="ARBA00023136"/>
    </source>
</evidence>
<dbReference type="PRINTS" id="PR00126">
    <property type="entry name" value="ATPASEGAMMA"/>
</dbReference>
<keyword evidence="3" id="KW-0813">Transport</keyword>
<sequence>MAGNLRQIQLQSKSIKNIQKLTNSMKMVAATRFKQAERLLLNSRPLGVGSRKFYDLVGVGLEPKTPVHYLVPFTSDRGLCGSCHYRTCKLATSRMKERKQEYRVVCVGEKAKMIIGFTNPKDIRLVVNGIGHRNPTFRTASRISSHILGLDKFQECTFYFTHFVGAMSFEVKQLKVYSSTVMEKSQKVESYEMEDSFESYVEFSLAALVFYALSESFSVELFSRMNAMAAASKNAGNLHKALTGKFNSARQSLITRDLIDIVSGASVVAPKKKKARMRTIVQPEAAVDSV</sequence>
<dbReference type="InterPro" id="IPR035968">
    <property type="entry name" value="ATP_synth_F1_ATPase_gsu"/>
</dbReference>
<comment type="similarity">
    <text evidence="2">Belongs to the ATPase gamma chain family.</text>
</comment>
<keyword evidence="4" id="KW-0375">Hydrogen ion transport</keyword>
<evidence type="ECO:0000256" key="4">
    <source>
        <dbReference type="ARBA" id="ARBA00022781"/>
    </source>
</evidence>
<keyword evidence="10" id="KW-1185">Reference proteome</keyword>
<evidence type="ECO:0000256" key="5">
    <source>
        <dbReference type="ARBA" id="ARBA00023065"/>
    </source>
</evidence>
<dbReference type="SUPFAM" id="SSF52943">
    <property type="entry name" value="ATP synthase (F1-ATPase), gamma subunit"/>
    <property type="match status" value="1"/>
</dbReference>
<evidence type="ECO:0000256" key="3">
    <source>
        <dbReference type="ARBA" id="ARBA00022448"/>
    </source>
</evidence>
<evidence type="ECO:0000313" key="9">
    <source>
        <dbReference type="EMBL" id="BES93069.1"/>
    </source>
</evidence>
<dbReference type="InterPro" id="IPR000131">
    <property type="entry name" value="ATP_synth_F1_gsu"/>
</dbReference>
<dbReference type="Gene3D" id="1.10.287.80">
    <property type="entry name" value="ATP synthase, gamma subunit, helix hairpin domain"/>
    <property type="match status" value="1"/>
</dbReference>
<evidence type="ECO:0000256" key="8">
    <source>
        <dbReference type="ARBA" id="ARBA00023310"/>
    </source>
</evidence>
<gene>
    <name evidence="9" type="ORF">NTJ_05878</name>
</gene>
<comment type="subcellular location">
    <subcellularLocation>
        <location evidence="1">Membrane</location>
        <topology evidence="1">Peripheral membrane protein</topology>
    </subcellularLocation>
</comment>
<dbReference type="CDD" id="cd12151">
    <property type="entry name" value="F1-ATPase_gamma"/>
    <property type="match status" value="1"/>
</dbReference>
<protein>
    <recommendedName>
        <fullName evidence="11">ATP synthase subunit gamma, mitochondrial</fullName>
    </recommendedName>
</protein>
<evidence type="ECO:0000256" key="7">
    <source>
        <dbReference type="ARBA" id="ARBA00023196"/>
    </source>
</evidence>
<accession>A0ABN7ALH1</accession>